<name>A0A645HLY0_9ZZZZ</name>
<proteinExistence type="predicted"/>
<organism evidence="1">
    <name type="scientific">bioreactor metagenome</name>
    <dbReference type="NCBI Taxonomy" id="1076179"/>
    <lineage>
        <taxon>unclassified sequences</taxon>
        <taxon>metagenomes</taxon>
        <taxon>ecological metagenomes</taxon>
    </lineage>
</organism>
<protein>
    <submittedName>
        <fullName evidence="1">Uncharacterized protein</fullName>
    </submittedName>
</protein>
<reference evidence="1" key="1">
    <citation type="submission" date="2019-08" db="EMBL/GenBank/DDBJ databases">
        <authorList>
            <person name="Kucharzyk K."/>
            <person name="Murdoch R.W."/>
            <person name="Higgins S."/>
            <person name="Loffler F."/>
        </authorList>
    </citation>
    <scope>NUCLEOTIDE SEQUENCE</scope>
</reference>
<sequence length="103" mass="11601">MQNYIAWEAIDDTHAKATISYYGISASGIFTFSESGEMLSFTTNDRTNTAIDGTSQQVAWSAILSDYKDMNGIKQPTILQAIWHYESGDLLYFDSDNVVIEYH</sequence>
<dbReference type="InterPro" id="IPR046674">
    <property type="entry name" value="DUF6544"/>
</dbReference>
<dbReference type="Pfam" id="PF20181">
    <property type="entry name" value="DUF6544"/>
    <property type="match status" value="1"/>
</dbReference>
<accession>A0A645HLY0</accession>
<comment type="caution">
    <text evidence="1">The sequence shown here is derived from an EMBL/GenBank/DDBJ whole genome shotgun (WGS) entry which is preliminary data.</text>
</comment>
<evidence type="ECO:0000313" key="1">
    <source>
        <dbReference type="EMBL" id="MPN40055.1"/>
    </source>
</evidence>
<dbReference type="EMBL" id="VSSQ01096230">
    <property type="protein sequence ID" value="MPN40055.1"/>
    <property type="molecule type" value="Genomic_DNA"/>
</dbReference>
<gene>
    <name evidence="1" type="ORF">SDC9_187590</name>
</gene>
<dbReference type="AlphaFoldDB" id="A0A645HLY0"/>